<dbReference type="NCBIfam" id="NF038402">
    <property type="entry name" value="TroA_like"/>
    <property type="match status" value="1"/>
</dbReference>
<evidence type="ECO:0000313" key="7">
    <source>
        <dbReference type="Proteomes" id="UP000215596"/>
    </source>
</evidence>
<dbReference type="Gene3D" id="3.40.50.1980">
    <property type="entry name" value="Nitrogenase molybdenum iron protein domain"/>
    <property type="match status" value="2"/>
</dbReference>
<dbReference type="RefSeq" id="WP_095264883.1">
    <property type="nucleotide sequence ID" value="NZ_NPBY01000029.1"/>
</dbReference>
<dbReference type="CDD" id="cd01143">
    <property type="entry name" value="YvrC"/>
    <property type="match status" value="1"/>
</dbReference>
<sequence length="342" mass="36924">MKAMMKPWLSVLAALLLALSLVGCGAGKEQQGETNGTAQEQPAETDGQEESTGQTPASDEGELKTEYPLTVTDATGTEITFEQAPAKIVSLSPSETEKLFALGLDEEIVGVTDYDDYPEAATTKPRMGGFQVNEEALIAAGPDVVFSATMNAETAEQLRGLGITVYVNNPKTIEDVMESILLLGQITDRQAEAGQVVEQMKQELASVTEAVQSLSEEEKKKVYVEFSPGWTVGKGEFMDEMITLAGGINVAGDQEGWFEISEENIIAANPDVILYSANVVDESSQKTLDVMIKERSGWDQIEAIKNDRIVGLDDNLLSRPGPRVTQGLIEVAKAIYPELMNP</sequence>
<dbReference type="GO" id="GO:0071281">
    <property type="term" value="P:cellular response to iron ion"/>
    <property type="evidence" value="ECO:0007669"/>
    <property type="project" value="TreeGrafter"/>
</dbReference>
<evidence type="ECO:0000313" key="6">
    <source>
        <dbReference type="EMBL" id="PAD77638.1"/>
    </source>
</evidence>
<dbReference type="SUPFAM" id="SSF53807">
    <property type="entry name" value="Helical backbone' metal receptor"/>
    <property type="match status" value="1"/>
</dbReference>
<evidence type="ECO:0000259" key="5">
    <source>
        <dbReference type="PROSITE" id="PS50983"/>
    </source>
</evidence>
<evidence type="ECO:0000256" key="3">
    <source>
        <dbReference type="SAM" id="MobiDB-lite"/>
    </source>
</evidence>
<dbReference type="InterPro" id="IPR054828">
    <property type="entry name" value="Vit_B12_bind_prot"/>
</dbReference>
<name>A0A268EWZ5_9BACL</name>
<feature type="chain" id="PRO_5039715433" evidence="4">
    <location>
        <begin position="26"/>
        <end position="342"/>
    </location>
</feature>
<feature type="domain" description="Fe/B12 periplasmic-binding" evidence="5">
    <location>
        <begin position="87"/>
        <end position="339"/>
    </location>
</feature>
<proteinExistence type="inferred from homology"/>
<reference evidence="6 7" key="1">
    <citation type="submission" date="2017-07" db="EMBL/GenBank/DDBJ databases">
        <title>Isolation and whole genome analysis of endospore-forming bacteria from heroin.</title>
        <authorList>
            <person name="Kalinowski J."/>
            <person name="Ahrens B."/>
            <person name="Al-Dilaimi A."/>
            <person name="Winkler A."/>
            <person name="Wibberg D."/>
            <person name="Schleenbecker U."/>
            <person name="Ruckert C."/>
            <person name="Wolfel R."/>
            <person name="Grass G."/>
        </authorList>
    </citation>
    <scope>NUCLEOTIDE SEQUENCE [LARGE SCALE GENOMIC DNA]</scope>
    <source>
        <strain evidence="6 7">7537-G1</strain>
    </source>
</reference>
<dbReference type="OrthoDB" id="9816357at2"/>
<dbReference type="AlphaFoldDB" id="A0A268EWZ5"/>
<feature type="region of interest" description="Disordered" evidence="3">
    <location>
        <begin position="27"/>
        <end position="66"/>
    </location>
</feature>
<dbReference type="InterPro" id="IPR002491">
    <property type="entry name" value="ABC_transptr_periplasmic_BD"/>
</dbReference>
<evidence type="ECO:0000256" key="2">
    <source>
        <dbReference type="ARBA" id="ARBA00022729"/>
    </source>
</evidence>
<dbReference type="InterPro" id="IPR050902">
    <property type="entry name" value="ABC_Transporter_SBP"/>
</dbReference>
<dbReference type="PANTHER" id="PTHR30535">
    <property type="entry name" value="VITAMIN B12-BINDING PROTEIN"/>
    <property type="match status" value="1"/>
</dbReference>
<dbReference type="EMBL" id="NPBY01000029">
    <property type="protein sequence ID" value="PAD77638.1"/>
    <property type="molecule type" value="Genomic_DNA"/>
</dbReference>
<dbReference type="Pfam" id="PF01497">
    <property type="entry name" value="Peripla_BP_2"/>
    <property type="match status" value="1"/>
</dbReference>
<gene>
    <name evidence="6" type="ORF">CHH67_09245</name>
</gene>
<dbReference type="Proteomes" id="UP000215596">
    <property type="component" value="Unassembled WGS sequence"/>
</dbReference>
<dbReference type="PROSITE" id="PS50983">
    <property type="entry name" value="FE_B12_PBP"/>
    <property type="match status" value="1"/>
</dbReference>
<evidence type="ECO:0000256" key="1">
    <source>
        <dbReference type="ARBA" id="ARBA00008814"/>
    </source>
</evidence>
<evidence type="ECO:0000256" key="4">
    <source>
        <dbReference type="SAM" id="SignalP"/>
    </source>
</evidence>
<comment type="caution">
    <text evidence="6">The sequence shown here is derived from an EMBL/GenBank/DDBJ whole genome shotgun (WGS) entry which is preliminary data.</text>
</comment>
<protein>
    <submittedName>
        <fullName evidence="6">Cobalamin-binding protein</fullName>
    </submittedName>
</protein>
<dbReference type="PANTHER" id="PTHR30535:SF34">
    <property type="entry name" value="MOLYBDATE-BINDING PROTEIN MOLA"/>
    <property type="match status" value="1"/>
</dbReference>
<keyword evidence="2 4" id="KW-0732">Signal</keyword>
<comment type="similarity">
    <text evidence="1">Belongs to the bacterial solute-binding protein 8 family.</text>
</comment>
<accession>A0A268EWZ5</accession>
<feature type="signal peptide" evidence="4">
    <location>
        <begin position="1"/>
        <end position="25"/>
    </location>
</feature>
<feature type="compositionally biased region" description="Polar residues" evidence="3">
    <location>
        <begin position="32"/>
        <end position="42"/>
    </location>
</feature>
<organism evidence="6 7">
    <name type="scientific">Paenibacillus campinasensis</name>
    <dbReference type="NCBI Taxonomy" id="66347"/>
    <lineage>
        <taxon>Bacteria</taxon>
        <taxon>Bacillati</taxon>
        <taxon>Bacillota</taxon>
        <taxon>Bacilli</taxon>
        <taxon>Bacillales</taxon>
        <taxon>Paenibacillaceae</taxon>
        <taxon>Paenibacillus</taxon>
    </lineage>
</organism>
<dbReference type="PROSITE" id="PS51257">
    <property type="entry name" value="PROKAR_LIPOPROTEIN"/>
    <property type="match status" value="1"/>
</dbReference>